<dbReference type="PANTHER" id="PTHR39420">
    <property type="match status" value="1"/>
</dbReference>
<dbReference type="InterPro" id="IPR018766">
    <property type="entry name" value="Zinicin_2"/>
</dbReference>
<feature type="region of interest" description="Disordered" evidence="1">
    <location>
        <begin position="416"/>
        <end position="443"/>
    </location>
</feature>
<dbReference type="Pfam" id="PF10103">
    <property type="entry name" value="Zincin_2"/>
    <property type="match status" value="1"/>
</dbReference>
<dbReference type="RefSeq" id="WP_141867953.1">
    <property type="nucleotide sequence ID" value="NZ_BAABAN010000006.1"/>
</dbReference>
<name>A0A542ZZZ8_9MICC</name>
<dbReference type="SUPFAM" id="SSF55486">
    <property type="entry name" value="Metalloproteases ('zincins'), catalytic domain"/>
    <property type="match status" value="1"/>
</dbReference>
<gene>
    <name evidence="2" type="ORF">FB556_2404</name>
</gene>
<dbReference type="AlphaFoldDB" id="A0A542ZZZ8"/>
<keyword evidence="3" id="KW-1185">Reference proteome</keyword>
<protein>
    <submittedName>
        <fullName evidence="2">Putative hydrolase</fullName>
    </submittedName>
</protein>
<evidence type="ECO:0000313" key="2">
    <source>
        <dbReference type="EMBL" id="TQL65927.1"/>
    </source>
</evidence>
<dbReference type="Gene3D" id="1.20.150.30">
    <property type="entry name" value="Zincin-like metallopeptidase, N-terminal domain"/>
    <property type="match status" value="1"/>
</dbReference>
<keyword evidence="2" id="KW-0378">Hydrolase</keyword>
<comment type="caution">
    <text evidence="2">The sequence shown here is derived from an EMBL/GenBank/DDBJ whole genome shotgun (WGS) entry which is preliminary data.</text>
</comment>
<organism evidence="2 3">
    <name type="scientific">Enteractinococcus coprophilus</name>
    <dbReference type="NCBI Taxonomy" id="1027633"/>
    <lineage>
        <taxon>Bacteria</taxon>
        <taxon>Bacillati</taxon>
        <taxon>Actinomycetota</taxon>
        <taxon>Actinomycetes</taxon>
        <taxon>Micrococcales</taxon>
        <taxon>Micrococcaceae</taxon>
    </lineage>
</organism>
<evidence type="ECO:0000313" key="3">
    <source>
        <dbReference type="Proteomes" id="UP000319746"/>
    </source>
</evidence>
<accession>A0A542ZZZ8</accession>
<proteinExistence type="predicted"/>
<dbReference type="EMBL" id="VFOU01000004">
    <property type="protein sequence ID" value="TQL65927.1"/>
    <property type="molecule type" value="Genomic_DNA"/>
</dbReference>
<dbReference type="InterPro" id="IPR042271">
    <property type="entry name" value="Zinicin_2_N"/>
</dbReference>
<dbReference type="NCBIfam" id="TIGR03624">
    <property type="entry name" value="putative hydrolase"/>
    <property type="match status" value="1"/>
</dbReference>
<feature type="region of interest" description="Disordered" evidence="1">
    <location>
        <begin position="1"/>
        <end position="29"/>
    </location>
</feature>
<dbReference type="GO" id="GO:0016787">
    <property type="term" value="F:hydrolase activity"/>
    <property type="evidence" value="ECO:0007669"/>
    <property type="project" value="UniProtKB-KW"/>
</dbReference>
<dbReference type="Proteomes" id="UP000319746">
    <property type="component" value="Unassembled WGS sequence"/>
</dbReference>
<dbReference type="PANTHER" id="PTHR39420:SF2">
    <property type="entry name" value="HYDROLASE"/>
    <property type="match status" value="1"/>
</dbReference>
<reference evidence="2 3" key="1">
    <citation type="submission" date="2019-06" db="EMBL/GenBank/DDBJ databases">
        <title>Sequencing the genomes of 1000 actinobacteria strains.</title>
        <authorList>
            <person name="Klenk H.-P."/>
        </authorList>
    </citation>
    <scope>NUCLEOTIDE SEQUENCE [LARGE SCALE GENOMIC DNA]</scope>
    <source>
        <strain evidence="2 3">DSM 24083</strain>
    </source>
</reference>
<dbReference type="OrthoDB" id="8478472at2"/>
<sequence length="459" mass="50549">MSNQGPTNGDDQDPMEEMFRRMFGGNAPDPEEIQRAMQQFGASGMPFDPSMMDPQMMQNIMAQFQSMMASSDDDGPVKWDLAKQTARQSIAGQDPSVGSFAAKEIDDALRLADAWLDQTTTIEAANVPVVAWSRAEWVEATMDNWREMTEPVATSLSEALTRSITEQLPGQLPEEFQAAFGQMQPMMKNLGGSMFGLQLGQAIGELAQEVLSGTDTGFPIAGQRLAMVPVNIEEFGDGLSVEADQVRIYLALREAARMRLFANSPWLARDLMAMVQQYAAGISIDVSAIEDAVQTLDPMDPESMNQMFSGSMFIPEPEGAQKAAIEQLETLLALIEGWVDVVVTEAAKPLESAEALREMINRRRAAGGPAEHAFGSLVGLDLRPRRLHDATKLWTIIQEAEGVPYRDAIWESQLRLPTDEDLDDPEGYITRRETADEQSASLDEDLKKLLEGGYDDDQS</sequence>
<evidence type="ECO:0000256" key="1">
    <source>
        <dbReference type="SAM" id="MobiDB-lite"/>
    </source>
</evidence>